<gene>
    <name evidence="7" type="ORF">AWB80_03339</name>
</gene>
<dbReference type="CDD" id="cd00609">
    <property type="entry name" value="AAT_like"/>
    <property type="match status" value="1"/>
</dbReference>
<comment type="caution">
    <text evidence="7">The sequence shown here is derived from an EMBL/GenBank/DDBJ whole genome shotgun (WGS) entry which is preliminary data.</text>
</comment>
<dbReference type="STRING" id="1777141.AWB80_03339"/>
<sequence>MALYEKLANDVEGLIRSGVYKPGDRLPSVRELSQQHGRSISTVIRAYLRLESKGLISSRPQSGFYVRESSASADDRPFLPILPSTPVSVSSPVDVSRLVLSTLRRIQVDHAVPLGSPYPDATAFPFAKLNRIAAKIGRSQKRWGVGDALPPGNCELIRQIAKRHLEGGLLVDPNQIIITVGATEAINLALQAVASPGDTVAVESPTFYAMLHAIERLGMRAIEVPTHPTLGIDTTALSGVIKRENVKACMLMPNFQNPLGFEMPDEQKKELMALLGEHEIPVVENAVYNELYFGKTAPSTLKKFDKKGLVVTCASFSKSLTAAYRIGWVLPGVYRDKIENLKFLNTLTSPPIPQMAIAEFLESGGYERHLRRLRKTYAHQTKLARALIHRFFPSGTRISEPRGGYVLWVEMPAKVDAMEVYRKALERGITVGPGHMFSVFEETYRNFIRINCSSPWSSKMEVALITVGKIVAYLAR</sequence>
<dbReference type="PROSITE" id="PS50949">
    <property type="entry name" value="HTH_GNTR"/>
    <property type="match status" value="1"/>
</dbReference>
<dbReference type="SMART" id="SM00345">
    <property type="entry name" value="HTH_GNTR"/>
    <property type="match status" value="1"/>
</dbReference>
<accession>A0A158BD41</accession>
<dbReference type="Pfam" id="PF00155">
    <property type="entry name" value="Aminotran_1_2"/>
    <property type="match status" value="1"/>
</dbReference>
<keyword evidence="3" id="KW-0805">Transcription regulation</keyword>
<dbReference type="OrthoDB" id="9804020at2"/>
<dbReference type="RefSeq" id="WP_061175776.1">
    <property type="nucleotide sequence ID" value="NZ_FCOE02000009.1"/>
</dbReference>
<evidence type="ECO:0000313" key="8">
    <source>
        <dbReference type="Proteomes" id="UP000054911"/>
    </source>
</evidence>
<evidence type="ECO:0000256" key="1">
    <source>
        <dbReference type="ARBA" id="ARBA00005384"/>
    </source>
</evidence>
<dbReference type="CDD" id="cd07377">
    <property type="entry name" value="WHTH_GntR"/>
    <property type="match status" value="1"/>
</dbReference>
<dbReference type="PANTHER" id="PTHR46577">
    <property type="entry name" value="HTH-TYPE TRANSCRIPTIONAL REGULATORY PROTEIN GABR"/>
    <property type="match status" value="1"/>
</dbReference>
<evidence type="ECO:0000256" key="2">
    <source>
        <dbReference type="ARBA" id="ARBA00022898"/>
    </source>
</evidence>
<dbReference type="Gene3D" id="3.40.640.10">
    <property type="entry name" value="Type I PLP-dependent aspartate aminotransferase-like (Major domain)"/>
    <property type="match status" value="1"/>
</dbReference>
<dbReference type="InterPro" id="IPR015421">
    <property type="entry name" value="PyrdxlP-dep_Trfase_major"/>
</dbReference>
<dbReference type="EMBL" id="FCOE02000009">
    <property type="protein sequence ID" value="SAK67716.1"/>
    <property type="molecule type" value="Genomic_DNA"/>
</dbReference>
<evidence type="ECO:0000259" key="6">
    <source>
        <dbReference type="PROSITE" id="PS50949"/>
    </source>
</evidence>
<comment type="similarity">
    <text evidence="1">In the C-terminal section; belongs to the class-I pyridoxal-phosphate-dependent aminotransferase family.</text>
</comment>
<dbReference type="InterPro" id="IPR036388">
    <property type="entry name" value="WH-like_DNA-bd_sf"/>
</dbReference>
<dbReference type="InterPro" id="IPR004839">
    <property type="entry name" value="Aminotransferase_I/II_large"/>
</dbReference>
<feature type="domain" description="HTH gntR-type" evidence="6">
    <location>
        <begin position="1"/>
        <end position="69"/>
    </location>
</feature>
<dbReference type="SUPFAM" id="SSF53383">
    <property type="entry name" value="PLP-dependent transferases"/>
    <property type="match status" value="1"/>
</dbReference>
<dbReference type="InterPro" id="IPR036390">
    <property type="entry name" value="WH_DNA-bd_sf"/>
</dbReference>
<dbReference type="AlphaFoldDB" id="A0A158BD41"/>
<dbReference type="Proteomes" id="UP000054911">
    <property type="component" value="Unassembled WGS sequence"/>
</dbReference>
<protein>
    <submittedName>
        <fullName evidence="7">GntR family transcriptional regulator</fullName>
    </submittedName>
</protein>
<evidence type="ECO:0000256" key="3">
    <source>
        <dbReference type="ARBA" id="ARBA00023015"/>
    </source>
</evidence>
<dbReference type="GO" id="GO:0003677">
    <property type="term" value="F:DNA binding"/>
    <property type="evidence" value="ECO:0007669"/>
    <property type="project" value="UniProtKB-KW"/>
</dbReference>
<keyword evidence="2" id="KW-0663">Pyridoxal phosphate</keyword>
<dbReference type="Gene3D" id="1.10.10.10">
    <property type="entry name" value="Winged helix-like DNA-binding domain superfamily/Winged helix DNA-binding domain"/>
    <property type="match status" value="1"/>
</dbReference>
<name>A0A158BD41_9BURK</name>
<keyword evidence="4" id="KW-0238">DNA-binding</keyword>
<organism evidence="7 8">
    <name type="scientific">Caballeronia pedi</name>
    <dbReference type="NCBI Taxonomy" id="1777141"/>
    <lineage>
        <taxon>Bacteria</taxon>
        <taxon>Pseudomonadati</taxon>
        <taxon>Pseudomonadota</taxon>
        <taxon>Betaproteobacteria</taxon>
        <taxon>Burkholderiales</taxon>
        <taxon>Burkholderiaceae</taxon>
        <taxon>Caballeronia</taxon>
    </lineage>
</organism>
<dbReference type="GO" id="GO:0030170">
    <property type="term" value="F:pyridoxal phosphate binding"/>
    <property type="evidence" value="ECO:0007669"/>
    <property type="project" value="InterPro"/>
</dbReference>
<dbReference type="InterPro" id="IPR015424">
    <property type="entry name" value="PyrdxlP-dep_Trfase"/>
</dbReference>
<reference evidence="7" key="1">
    <citation type="submission" date="2016-01" db="EMBL/GenBank/DDBJ databases">
        <authorList>
            <person name="Peeters C."/>
        </authorList>
    </citation>
    <scope>NUCLEOTIDE SEQUENCE [LARGE SCALE GENOMIC DNA]</scope>
    <source>
        <strain evidence="7">LMG 29323</strain>
    </source>
</reference>
<dbReference type="SUPFAM" id="SSF46785">
    <property type="entry name" value="Winged helix' DNA-binding domain"/>
    <property type="match status" value="1"/>
</dbReference>
<dbReference type="Gene3D" id="3.90.1150.10">
    <property type="entry name" value="Aspartate Aminotransferase, domain 1"/>
    <property type="match status" value="1"/>
</dbReference>
<proteinExistence type="inferred from homology"/>
<dbReference type="Pfam" id="PF00392">
    <property type="entry name" value="GntR"/>
    <property type="match status" value="1"/>
</dbReference>
<keyword evidence="5" id="KW-0804">Transcription</keyword>
<evidence type="ECO:0000313" key="7">
    <source>
        <dbReference type="EMBL" id="SAK67716.1"/>
    </source>
</evidence>
<dbReference type="PANTHER" id="PTHR46577:SF2">
    <property type="entry name" value="TRANSCRIPTIONAL REGULATORY PROTEIN"/>
    <property type="match status" value="1"/>
</dbReference>
<dbReference type="InterPro" id="IPR000524">
    <property type="entry name" value="Tscrpt_reg_HTH_GntR"/>
</dbReference>
<evidence type="ECO:0000256" key="5">
    <source>
        <dbReference type="ARBA" id="ARBA00023163"/>
    </source>
</evidence>
<evidence type="ECO:0000256" key="4">
    <source>
        <dbReference type="ARBA" id="ARBA00023125"/>
    </source>
</evidence>
<keyword evidence="8" id="KW-1185">Reference proteome</keyword>
<dbReference type="InterPro" id="IPR051446">
    <property type="entry name" value="HTH_trans_reg/aminotransferase"/>
</dbReference>
<dbReference type="InterPro" id="IPR015422">
    <property type="entry name" value="PyrdxlP-dep_Trfase_small"/>
</dbReference>
<dbReference type="GO" id="GO:0003700">
    <property type="term" value="F:DNA-binding transcription factor activity"/>
    <property type="evidence" value="ECO:0007669"/>
    <property type="project" value="InterPro"/>
</dbReference>